<proteinExistence type="predicted"/>
<dbReference type="InterPro" id="IPR011009">
    <property type="entry name" value="Kinase-like_dom_sf"/>
</dbReference>
<dbReference type="eggNOG" id="ENOG502S9KK">
    <property type="taxonomic scope" value="Eukaryota"/>
</dbReference>
<sequence>MASHEDLFRYTSGRWLLDEHHQLTLRYQQFNVDALKSVIVSSTQASGVTSIRKLAEGRCNKVLHIQLTNSAPIIARIPTPLSGPLHLVTASEVATMDFLRNRLGLTQVPRVIAWSSRSDTPVGAEYIIMDVADGVELHAVWHKLTMKQKLRLLHQWIKFESTIVKAFSCGNGYGSLYYRKDVPAENARDVFVNGQTDEQFVLGPSTLQTGFWEDRYGSPKEIKIDSGPWPDVPSYLQSISHSERAWIRQFANPPPTNGRTFVAPWEAPPHLQIPENHLRLLDQYDSVAKYFIPPDERLHRPTFTLRDSNQGNIFLSREALERDGTIEISAVIDWQHTAILPLYLTALVPRFIEQAELGPGQAEEELLKEKAYLRKAYHALYQDTGYDVVWASSLSFGDKFSMSQQLPAAAQFCWHGGYVKLNRLLIRAAAEWEHIVGPGIPCPLGSEPFSKKVVAQAEEDERMWMEMEDARENIEMALGVENDGWVCNEDYERAIGANEALRTSWIDNMGEEEKQKLRGVNPAEIWPFQGQAKSRRT</sequence>
<evidence type="ECO:0000313" key="2">
    <source>
        <dbReference type="Proteomes" id="UP000008493"/>
    </source>
</evidence>
<dbReference type="HOGENOM" id="CLU_019189_13_1_1"/>
<keyword evidence="2" id="KW-1185">Reference proteome</keyword>
<dbReference type="InterPro" id="IPR051035">
    <property type="entry name" value="Mito_inheritance_9"/>
</dbReference>
<dbReference type="AlphaFoldDB" id="K5WY58"/>
<evidence type="ECO:0000313" key="1">
    <source>
        <dbReference type="EMBL" id="EKM75537.1"/>
    </source>
</evidence>
<dbReference type="Proteomes" id="UP000008493">
    <property type="component" value="Unassembled WGS sequence"/>
</dbReference>
<dbReference type="STRING" id="597362.K5WY58"/>
<dbReference type="PANTHER" id="PTHR36091">
    <property type="entry name" value="ALTERED INHERITANCE OF MITOCHONDRIA PROTEIN 9, MITOCHONDRIAL"/>
    <property type="match status" value="1"/>
</dbReference>
<organism evidence="1 2">
    <name type="scientific">Agaricus bisporus var. burnettii (strain JB137-S8 / ATCC MYA-4627 / FGSC 10392)</name>
    <name type="common">White button mushroom</name>
    <dbReference type="NCBI Taxonomy" id="597362"/>
    <lineage>
        <taxon>Eukaryota</taxon>
        <taxon>Fungi</taxon>
        <taxon>Dikarya</taxon>
        <taxon>Basidiomycota</taxon>
        <taxon>Agaricomycotina</taxon>
        <taxon>Agaricomycetes</taxon>
        <taxon>Agaricomycetidae</taxon>
        <taxon>Agaricales</taxon>
        <taxon>Agaricineae</taxon>
        <taxon>Agaricaceae</taxon>
        <taxon>Agaricus</taxon>
    </lineage>
</organism>
<dbReference type="SUPFAM" id="SSF56112">
    <property type="entry name" value="Protein kinase-like (PK-like)"/>
    <property type="match status" value="1"/>
</dbReference>
<name>K5WY58_AGABU</name>
<dbReference type="GO" id="GO:0005739">
    <property type="term" value="C:mitochondrion"/>
    <property type="evidence" value="ECO:0007669"/>
    <property type="project" value="TreeGrafter"/>
</dbReference>
<protein>
    <submittedName>
        <fullName evidence="1">Uncharacterized protein</fullName>
    </submittedName>
</protein>
<dbReference type="RefSeq" id="XP_007333880.1">
    <property type="nucleotide sequence ID" value="XM_007333818.1"/>
</dbReference>
<gene>
    <name evidence="1" type="ORF">AGABI1DRAFT_79879</name>
</gene>
<reference evidence="2" key="1">
    <citation type="journal article" date="2012" name="Proc. Natl. Acad. Sci. U.S.A.">
        <title>Genome sequence of the button mushroom Agaricus bisporus reveals mechanisms governing adaptation to a humic-rich ecological niche.</title>
        <authorList>
            <person name="Morin E."/>
            <person name="Kohler A."/>
            <person name="Baker A.R."/>
            <person name="Foulongne-Oriol M."/>
            <person name="Lombard V."/>
            <person name="Nagy L.G."/>
            <person name="Ohm R.A."/>
            <person name="Patyshakuliyeva A."/>
            <person name="Brun A."/>
            <person name="Aerts A.L."/>
            <person name="Bailey A.M."/>
            <person name="Billette C."/>
            <person name="Coutinho P.M."/>
            <person name="Deakin G."/>
            <person name="Doddapaneni H."/>
            <person name="Floudas D."/>
            <person name="Grimwood J."/>
            <person name="Hilden K."/>
            <person name="Kuees U."/>
            <person name="LaButti K.M."/>
            <person name="Lapidus A."/>
            <person name="Lindquist E.A."/>
            <person name="Lucas S.M."/>
            <person name="Murat C."/>
            <person name="Riley R.W."/>
            <person name="Salamov A.A."/>
            <person name="Schmutz J."/>
            <person name="Subramanian V."/>
            <person name="Woesten H.A.B."/>
            <person name="Xu J."/>
            <person name="Eastwood D.C."/>
            <person name="Foster G.D."/>
            <person name="Sonnenberg A.S."/>
            <person name="Cullen D."/>
            <person name="de Vries R.P."/>
            <person name="Lundell T."/>
            <person name="Hibbett D.S."/>
            <person name="Henrissat B."/>
            <person name="Burton K.S."/>
            <person name="Kerrigan R.W."/>
            <person name="Challen M.P."/>
            <person name="Grigoriev I.V."/>
            <person name="Martin F."/>
        </authorList>
    </citation>
    <scope>NUCLEOTIDE SEQUENCE [LARGE SCALE GENOMIC DNA]</scope>
    <source>
        <strain evidence="2">JB137-S8 / ATCC MYA-4627 / FGSC 10392</strain>
    </source>
</reference>
<dbReference type="KEGG" id="abp:AGABI1DRAFT79879"/>
<dbReference type="GeneID" id="18831619"/>
<dbReference type="InParanoid" id="K5WY58"/>
<accession>K5WY58</accession>
<dbReference type="OMA" id="GFWEDRY"/>
<dbReference type="OrthoDB" id="2968323at2759"/>
<dbReference type="PANTHER" id="PTHR36091:SF2">
    <property type="entry name" value="AMINOGLYCOSIDE PHOSPHOTRANSFERASE DOMAIN-CONTAINING PROTEIN"/>
    <property type="match status" value="1"/>
</dbReference>
<dbReference type="EMBL" id="JH971412">
    <property type="protein sequence ID" value="EKM75537.1"/>
    <property type="molecule type" value="Genomic_DNA"/>
</dbReference>